<comment type="subcellular location">
    <subcellularLocation>
        <location evidence="1">Cell membrane</location>
        <topology evidence="1">Multi-pass membrane protein</topology>
    </subcellularLocation>
</comment>
<keyword evidence="4 7" id="KW-1133">Transmembrane helix</keyword>
<feature type="transmembrane region" description="Helical" evidence="7">
    <location>
        <begin position="320"/>
        <end position="349"/>
    </location>
</feature>
<reference evidence="10" key="1">
    <citation type="submission" date="2022-12" db="EMBL/GenBank/DDBJ databases">
        <authorList>
            <person name="Wang J."/>
        </authorList>
    </citation>
    <scope>NUCLEOTIDE SEQUENCE</scope>
    <source>
        <strain evidence="10">HY-42-06</strain>
    </source>
</reference>
<accession>A0ABT4CRI1</accession>
<evidence type="ECO:0000256" key="5">
    <source>
        <dbReference type="ARBA" id="ARBA00023136"/>
    </source>
</evidence>
<evidence type="ECO:0000259" key="8">
    <source>
        <dbReference type="Pfam" id="PF02687"/>
    </source>
</evidence>
<dbReference type="Pfam" id="PF12704">
    <property type="entry name" value="MacB_PCD"/>
    <property type="match status" value="1"/>
</dbReference>
<keyword evidence="2" id="KW-1003">Cell membrane</keyword>
<feature type="domain" description="ABC3 transporter permease C-terminal" evidence="8">
    <location>
        <begin position="278"/>
        <end position="391"/>
    </location>
</feature>
<evidence type="ECO:0000256" key="6">
    <source>
        <dbReference type="ARBA" id="ARBA00038076"/>
    </source>
</evidence>
<feature type="transmembrane region" description="Helical" evidence="7">
    <location>
        <begin position="21"/>
        <end position="42"/>
    </location>
</feature>
<dbReference type="PANTHER" id="PTHR30572">
    <property type="entry name" value="MEMBRANE COMPONENT OF TRANSPORTER-RELATED"/>
    <property type="match status" value="1"/>
</dbReference>
<evidence type="ECO:0000256" key="2">
    <source>
        <dbReference type="ARBA" id="ARBA00022475"/>
    </source>
</evidence>
<keyword evidence="11" id="KW-1185">Reference proteome</keyword>
<dbReference type="PANTHER" id="PTHR30572:SF4">
    <property type="entry name" value="ABC TRANSPORTER PERMEASE YTRF"/>
    <property type="match status" value="1"/>
</dbReference>
<dbReference type="InterPro" id="IPR050250">
    <property type="entry name" value="Macrolide_Exporter_MacB"/>
</dbReference>
<dbReference type="InterPro" id="IPR025857">
    <property type="entry name" value="MacB_PCD"/>
</dbReference>
<dbReference type="Proteomes" id="UP001079657">
    <property type="component" value="Unassembled WGS sequence"/>
</dbReference>
<keyword evidence="5 7" id="KW-0472">Membrane</keyword>
<keyword evidence="3 7" id="KW-0812">Transmembrane</keyword>
<evidence type="ECO:0000256" key="3">
    <source>
        <dbReference type="ARBA" id="ARBA00022692"/>
    </source>
</evidence>
<evidence type="ECO:0000256" key="7">
    <source>
        <dbReference type="SAM" id="Phobius"/>
    </source>
</evidence>
<name>A0ABT4CRI1_9CLOT</name>
<dbReference type="RefSeq" id="WP_268050537.1">
    <property type="nucleotide sequence ID" value="NZ_JAPQES010000005.1"/>
</dbReference>
<evidence type="ECO:0000259" key="9">
    <source>
        <dbReference type="Pfam" id="PF12704"/>
    </source>
</evidence>
<comment type="caution">
    <text evidence="10">The sequence shown here is derived from an EMBL/GenBank/DDBJ whole genome shotgun (WGS) entry which is preliminary data.</text>
</comment>
<evidence type="ECO:0000313" key="10">
    <source>
        <dbReference type="EMBL" id="MCY6371661.1"/>
    </source>
</evidence>
<feature type="transmembrane region" description="Helical" evidence="7">
    <location>
        <begin position="271"/>
        <end position="299"/>
    </location>
</feature>
<feature type="transmembrane region" description="Helical" evidence="7">
    <location>
        <begin position="355"/>
        <end position="381"/>
    </location>
</feature>
<dbReference type="EMBL" id="JAPQES010000005">
    <property type="protein sequence ID" value="MCY6371661.1"/>
    <property type="molecule type" value="Genomic_DNA"/>
</dbReference>
<feature type="domain" description="MacB-like periplasmic core" evidence="9">
    <location>
        <begin position="21"/>
        <end position="237"/>
    </location>
</feature>
<gene>
    <name evidence="10" type="ORF">OXH55_13530</name>
</gene>
<dbReference type="InterPro" id="IPR003838">
    <property type="entry name" value="ABC3_permease_C"/>
</dbReference>
<comment type="similarity">
    <text evidence="6">Belongs to the ABC-4 integral membrane protein family.</text>
</comment>
<evidence type="ECO:0000256" key="4">
    <source>
        <dbReference type="ARBA" id="ARBA00022989"/>
    </source>
</evidence>
<proteinExistence type="inferred from homology"/>
<sequence length="398" mass="43469">MNFLENFKMALESIKANKMRSFLTMLGIIIGISSVIAVISLGKGGQTSVISEFEKMGANNVDIDVDRANAEISDYINLKDVQAVKTKVNRVKHISPSILQRGIASSETKRKTAYMTGSNEEFDEINNYVMLYGRFFNENEVLKGKAVAVLDENSAKQLFGNSDVVGKTIKIGSVESSKKVTIVGVRESIVRLRNSNTISINIPISFFQKLYPKANKIPSLTLTAISKEEVEEVGNDVLNILESRHHNKGKEIYQANNMIDKLSQINSILDIFTGFIVSVAAISIFVGGIGVMNIMLVSVTERTREIGIRKALGATTKTILIQFLTEAIIISLIGGIIGIIFGVLASQIIGMIMDIIPVISPIVVIGVIMFSSAIGIFFGIYPAKKAANLNPIDALRYE</sequence>
<evidence type="ECO:0000256" key="1">
    <source>
        <dbReference type="ARBA" id="ARBA00004651"/>
    </source>
</evidence>
<organism evidence="10 11">
    <name type="scientific">Clostridium ganghwense</name>
    <dbReference type="NCBI Taxonomy" id="312089"/>
    <lineage>
        <taxon>Bacteria</taxon>
        <taxon>Bacillati</taxon>
        <taxon>Bacillota</taxon>
        <taxon>Clostridia</taxon>
        <taxon>Eubacteriales</taxon>
        <taxon>Clostridiaceae</taxon>
        <taxon>Clostridium</taxon>
    </lineage>
</organism>
<evidence type="ECO:0000313" key="11">
    <source>
        <dbReference type="Proteomes" id="UP001079657"/>
    </source>
</evidence>
<protein>
    <submittedName>
        <fullName evidence="10">ABC transporter permease</fullName>
    </submittedName>
</protein>
<dbReference type="Pfam" id="PF02687">
    <property type="entry name" value="FtsX"/>
    <property type="match status" value="1"/>
</dbReference>